<protein>
    <submittedName>
        <fullName evidence="3">Uncharacterized protein</fullName>
    </submittedName>
</protein>
<feature type="transmembrane region" description="Helical" evidence="1">
    <location>
        <begin position="74"/>
        <end position="94"/>
    </location>
</feature>
<name>A0A8D8RR42_9HEMI</name>
<feature type="chain" id="PRO_5036261890" evidence="2">
    <location>
        <begin position="17"/>
        <end position="108"/>
    </location>
</feature>
<accession>A0A8D8RR42</accession>
<dbReference type="AlphaFoldDB" id="A0A8D8RR42"/>
<keyword evidence="1" id="KW-0812">Transmembrane</keyword>
<organism evidence="3">
    <name type="scientific">Cacopsylla melanoneura</name>
    <dbReference type="NCBI Taxonomy" id="428564"/>
    <lineage>
        <taxon>Eukaryota</taxon>
        <taxon>Metazoa</taxon>
        <taxon>Ecdysozoa</taxon>
        <taxon>Arthropoda</taxon>
        <taxon>Hexapoda</taxon>
        <taxon>Insecta</taxon>
        <taxon>Pterygota</taxon>
        <taxon>Neoptera</taxon>
        <taxon>Paraneoptera</taxon>
        <taxon>Hemiptera</taxon>
        <taxon>Sternorrhyncha</taxon>
        <taxon>Psylloidea</taxon>
        <taxon>Psyllidae</taxon>
        <taxon>Psyllinae</taxon>
        <taxon>Cacopsylla</taxon>
    </lineage>
</organism>
<keyword evidence="1" id="KW-0472">Membrane</keyword>
<reference evidence="3" key="1">
    <citation type="submission" date="2021-05" db="EMBL/GenBank/DDBJ databases">
        <authorList>
            <person name="Alioto T."/>
            <person name="Alioto T."/>
            <person name="Gomez Garrido J."/>
        </authorList>
    </citation>
    <scope>NUCLEOTIDE SEQUENCE</scope>
</reference>
<dbReference type="EMBL" id="HBUF01183643">
    <property type="protein sequence ID" value="CAG6656004.1"/>
    <property type="molecule type" value="Transcribed_RNA"/>
</dbReference>
<evidence type="ECO:0000256" key="1">
    <source>
        <dbReference type="SAM" id="Phobius"/>
    </source>
</evidence>
<dbReference type="EMBL" id="HBUF01183642">
    <property type="protein sequence ID" value="CAG6656003.1"/>
    <property type="molecule type" value="Transcribed_RNA"/>
</dbReference>
<feature type="signal peptide" evidence="2">
    <location>
        <begin position="1"/>
        <end position="16"/>
    </location>
</feature>
<proteinExistence type="predicted"/>
<keyword evidence="1" id="KW-1133">Transmembrane helix</keyword>
<keyword evidence="2" id="KW-0732">Signal</keyword>
<evidence type="ECO:0000256" key="2">
    <source>
        <dbReference type="SAM" id="SignalP"/>
    </source>
</evidence>
<sequence length="108" mass="12372">MISVLLSFLSVVLVLSYKDCLQSLDKMILTNNDAIGIVPNCSGVFQTFPLDFLLNSFLVSVTPMQFFLAKFFKIYLFQISVQLFHWFILTIRLLHFSDAWSPASVAER</sequence>
<evidence type="ECO:0000313" key="3">
    <source>
        <dbReference type="EMBL" id="CAG6656004.1"/>
    </source>
</evidence>